<accession>A0ABW6EAU3</accession>
<dbReference type="InterPro" id="IPR036379">
    <property type="entry name" value="A-amylase_inhib_sf"/>
</dbReference>
<dbReference type="RefSeq" id="WP_382824682.1">
    <property type="nucleotide sequence ID" value="NZ_JBHXLY010000004.1"/>
</dbReference>
<protein>
    <submittedName>
        <fullName evidence="2">Uncharacterized protein</fullName>
    </submittedName>
</protein>
<evidence type="ECO:0000313" key="3">
    <source>
        <dbReference type="Proteomes" id="UP001598251"/>
    </source>
</evidence>
<name>A0ABW6EAU3_9ACTN</name>
<feature type="chain" id="PRO_5047148836" evidence="1">
    <location>
        <begin position="27"/>
        <end position="116"/>
    </location>
</feature>
<evidence type="ECO:0000313" key="2">
    <source>
        <dbReference type="EMBL" id="MFD4211435.1"/>
    </source>
</evidence>
<sequence>MRKFASGIAAAALAGTAVLGVGQAHAAAAPAPAAPAVAAAPAPSCVEGTGAVIFFRYVTVWMTNNCATTQRVTPTWNLAMDPAPGCYELQPGEEAKFSRDQPILGTSWKFQGLVTC</sequence>
<proteinExistence type="predicted"/>
<keyword evidence="3" id="KW-1185">Reference proteome</keyword>
<evidence type="ECO:0000256" key="1">
    <source>
        <dbReference type="SAM" id="SignalP"/>
    </source>
</evidence>
<gene>
    <name evidence="2" type="ORF">ACFWSS_00805</name>
</gene>
<dbReference type="EMBL" id="JBHXOF010000001">
    <property type="protein sequence ID" value="MFD4211435.1"/>
    <property type="molecule type" value="Genomic_DNA"/>
</dbReference>
<organism evidence="2 3">
    <name type="scientific">Streptomyces sindenensis</name>
    <dbReference type="NCBI Taxonomy" id="67363"/>
    <lineage>
        <taxon>Bacteria</taxon>
        <taxon>Bacillati</taxon>
        <taxon>Actinomycetota</taxon>
        <taxon>Actinomycetes</taxon>
        <taxon>Kitasatosporales</taxon>
        <taxon>Streptomycetaceae</taxon>
        <taxon>Streptomyces</taxon>
    </lineage>
</organism>
<dbReference type="Gene3D" id="2.60.40.20">
    <property type="entry name" value="Alpha-amylase inhibitor"/>
    <property type="match status" value="1"/>
</dbReference>
<comment type="caution">
    <text evidence="2">The sequence shown here is derived from an EMBL/GenBank/DDBJ whole genome shotgun (WGS) entry which is preliminary data.</text>
</comment>
<feature type="signal peptide" evidence="1">
    <location>
        <begin position="1"/>
        <end position="26"/>
    </location>
</feature>
<dbReference type="Proteomes" id="UP001598251">
    <property type="component" value="Unassembled WGS sequence"/>
</dbReference>
<reference evidence="2 3" key="1">
    <citation type="submission" date="2024-09" db="EMBL/GenBank/DDBJ databases">
        <title>The Natural Products Discovery Center: Release of the First 8490 Sequenced Strains for Exploring Actinobacteria Biosynthetic Diversity.</title>
        <authorList>
            <person name="Kalkreuter E."/>
            <person name="Kautsar S.A."/>
            <person name="Yang D."/>
            <person name="Bader C.D."/>
            <person name="Teijaro C.N."/>
            <person name="Fluegel L."/>
            <person name="Davis C.M."/>
            <person name="Simpson J.R."/>
            <person name="Lauterbach L."/>
            <person name="Steele A.D."/>
            <person name="Gui C."/>
            <person name="Meng S."/>
            <person name="Li G."/>
            <person name="Viehrig K."/>
            <person name="Ye F."/>
            <person name="Su P."/>
            <person name="Kiefer A.F."/>
            <person name="Nichols A."/>
            <person name="Cepeda A.J."/>
            <person name="Yan W."/>
            <person name="Fan B."/>
            <person name="Jiang Y."/>
            <person name="Adhikari A."/>
            <person name="Zheng C.-J."/>
            <person name="Schuster L."/>
            <person name="Cowan T.M."/>
            <person name="Smanski M.J."/>
            <person name="Chevrette M.G."/>
            <person name="De Carvalho L.P.S."/>
            <person name="Shen B."/>
        </authorList>
    </citation>
    <scope>NUCLEOTIDE SEQUENCE [LARGE SCALE GENOMIC DNA]</scope>
    <source>
        <strain evidence="2 3">NPDC058546</strain>
    </source>
</reference>
<keyword evidence="1" id="KW-0732">Signal</keyword>